<feature type="transmembrane region" description="Helical" evidence="1">
    <location>
        <begin position="293"/>
        <end position="314"/>
    </location>
</feature>
<dbReference type="EMBL" id="PYGF01000008">
    <property type="protein sequence ID" value="PSL03053.1"/>
    <property type="molecule type" value="Genomic_DNA"/>
</dbReference>
<evidence type="ECO:0000259" key="3">
    <source>
        <dbReference type="Pfam" id="PF25221"/>
    </source>
</evidence>
<feature type="transmembrane region" description="Helical" evidence="1">
    <location>
        <begin position="375"/>
        <end position="394"/>
    </location>
</feature>
<accession>A0A2P8E0Q4</accession>
<comment type="caution">
    <text evidence="4">The sequence shown here is derived from an EMBL/GenBank/DDBJ whole genome shotgun (WGS) entry which is preliminary data.</text>
</comment>
<keyword evidence="1" id="KW-0472">Membrane</keyword>
<dbReference type="Pfam" id="PF13387">
    <property type="entry name" value="Lnb_N"/>
    <property type="match status" value="1"/>
</dbReference>
<keyword evidence="1" id="KW-1133">Transmembrane helix</keyword>
<reference evidence="4 5" key="1">
    <citation type="submission" date="2018-03" db="EMBL/GenBank/DDBJ databases">
        <title>Genomic Encyclopedia of Archaeal and Bacterial Type Strains, Phase II (KMG-II): from individual species to whole genera.</title>
        <authorList>
            <person name="Goeker M."/>
        </authorList>
    </citation>
    <scope>NUCLEOTIDE SEQUENCE [LARGE SCALE GENOMIC DNA]</scope>
    <source>
        <strain evidence="4 5">DSM 28057</strain>
    </source>
</reference>
<dbReference type="Proteomes" id="UP000240708">
    <property type="component" value="Unassembled WGS sequence"/>
</dbReference>
<organism evidence="4 5">
    <name type="scientific">Cecembia rubra</name>
    <dbReference type="NCBI Taxonomy" id="1485585"/>
    <lineage>
        <taxon>Bacteria</taxon>
        <taxon>Pseudomonadati</taxon>
        <taxon>Bacteroidota</taxon>
        <taxon>Cytophagia</taxon>
        <taxon>Cytophagales</taxon>
        <taxon>Cyclobacteriaceae</taxon>
        <taxon>Cecembia</taxon>
    </lineage>
</organism>
<protein>
    <submittedName>
        <fullName evidence="4">Uncharacterized protein DUF4105</fullName>
    </submittedName>
</protein>
<evidence type="ECO:0000313" key="5">
    <source>
        <dbReference type="Proteomes" id="UP000240708"/>
    </source>
</evidence>
<feature type="transmembrane region" description="Helical" evidence="1">
    <location>
        <begin position="264"/>
        <end position="281"/>
    </location>
</feature>
<sequence>MLNKISFMRSFLKKFLLIYPFIYPFIFAANAQNYQISLLTCDPGDELYSAFGHSAIRVLDMESNQDIVFNYGTFDFNTPFFYVKFTQRTLDYMLSVSTYERFLYEYNYFQRNVREQILDLNPEQSKQLVQFLQVNYQPSNRFYRYDFFYDNCATRIRDAFEEVLGKQLDWNEKTEPEKKTFRNLIDEYVYPLPWADFGIDLALGAVIDVDAKEREKQFLPDYMEEAFARAMIVGDGPTRPLVKSSHVVLQFDERDFKMGLFNPYFTWWFLAILVMVLTYMGHKKKKLFKGFDILFFTVLGMLGILIVLLWFFTFHSQTKYNWNILWAFPGHLALAFGLWRGSLKPWLKKYLLFALILANLCLVFWVFGVQSFHPSIVPLLLVVILRTNFLYYNWEKLQEGKRINV</sequence>
<evidence type="ECO:0000256" key="1">
    <source>
        <dbReference type="SAM" id="Phobius"/>
    </source>
</evidence>
<name>A0A2P8E0Q4_9BACT</name>
<feature type="transmembrane region" description="Helical" evidence="1">
    <location>
        <begin position="320"/>
        <end position="339"/>
    </location>
</feature>
<dbReference type="Pfam" id="PF25221">
    <property type="entry name" value="5TMH_Lnb"/>
    <property type="match status" value="1"/>
</dbReference>
<dbReference type="InterPro" id="IPR057436">
    <property type="entry name" value="5TMH_Lnb"/>
</dbReference>
<keyword evidence="1" id="KW-0812">Transmembrane</keyword>
<feature type="domain" description="Lnb N-terminal periplasmic" evidence="2">
    <location>
        <begin position="30"/>
        <end position="184"/>
    </location>
</feature>
<evidence type="ECO:0000259" key="2">
    <source>
        <dbReference type="Pfam" id="PF13387"/>
    </source>
</evidence>
<feature type="domain" description="Lnb-like transmembrane" evidence="3">
    <location>
        <begin position="258"/>
        <end position="392"/>
    </location>
</feature>
<dbReference type="InterPro" id="IPR025178">
    <property type="entry name" value="Lnb_N"/>
</dbReference>
<evidence type="ECO:0000313" key="4">
    <source>
        <dbReference type="EMBL" id="PSL03053.1"/>
    </source>
</evidence>
<proteinExistence type="predicted"/>
<feature type="transmembrane region" description="Helical" evidence="1">
    <location>
        <begin position="351"/>
        <end position="369"/>
    </location>
</feature>
<dbReference type="AlphaFoldDB" id="A0A2P8E0Q4"/>
<keyword evidence="5" id="KW-1185">Reference proteome</keyword>
<gene>
    <name evidence="4" type="ORF">CLV48_108163</name>
</gene>